<evidence type="ECO:0000256" key="2">
    <source>
        <dbReference type="ARBA" id="ARBA00023015"/>
    </source>
</evidence>
<dbReference type="InterPro" id="IPR013324">
    <property type="entry name" value="RNA_pol_sigma_r3/r4-like"/>
</dbReference>
<dbReference type="InterPro" id="IPR014284">
    <property type="entry name" value="RNA_pol_sigma-70_dom"/>
</dbReference>
<dbReference type="GO" id="GO:0006352">
    <property type="term" value="P:DNA-templated transcription initiation"/>
    <property type="evidence" value="ECO:0007669"/>
    <property type="project" value="InterPro"/>
</dbReference>
<dbReference type="Gene3D" id="1.10.10.10">
    <property type="entry name" value="Winged helix-like DNA-binding domain superfamily/Winged helix DNA-binding domain"/>
    <property type="match status" value="1"/>
</dbReference>
<dbReference type="NCBIfam" id="TIGR02937">
    <property type="entry name" value="sigma70-ECF"/>
    <property type="match status" value="1"/>
</dbReference>
<feature type="domain" description="RNA polymerase sigma factor 70 region 4 type 2" evidence="8">
    <location>
        <begin position="164"/>
        <end position="214"/>
    </location>
</feature>
<dbReference type="InterPro" id="IPR013325">
    <property type="entry name" value="RNA_pol_sigma_r2"/>
</dbReference>
<dbReference type="Pfam" id="PF04542">
    <property type="entry name" value="Sigma70_r2"/>
    <property type="match status" value="1"/>
</dbReference>
<comment type="similarity">
    <text evidence="1 6">Belongs to the sigma-70 factor family. ECF subfamily.</text>
</comment>
<evidence type="ECO:0000313" key="9">
    <source>
        <dbReference type="EMBL" id="CAA9538870.1"/>
    </source>
</evidence>
<keyword evidence="5 6" id="KW-0804">Transcription</keyword>
<dbReference type="EMBL" id="CADCWG010000036">
    <property type="protein sequence ID" value="CAA9538870.1"/>
    <property type="molecule type" value="Genomic_DNA"/>
</dbReference>
<dbReference type="SUPFAM" id="SSF88946">
    <property type="entry name" value="Sigma2 domain of RNA polymerase sigma factors"/>
    <property type="match status" value="1"/>
</dbReference>
<dbReference type="PROSITE" id="PS01063">
    <property type="entry name" value="SIGMA70_ECF"/>
    <property type="match status" value="1"/>
</dbReference>
<dbReference type="InterPro" id="IPR036388">
    <property type="entry name" value="WH-like_DNA-bd_sf"/>
</dbReference>
<sequence>MKRFAGAVRWKGGKEHTAATMRLAFATSVPGHAQSGATAPLGRGMLAADDRELVGRARAGDQVAFATLFEQYHAPILNYLHRMVGDRALAEDLAQDSFIKAYNALPSTRDDLAFKAWLYRIATNTAISHLRRRKIVQWIPFLGGDQDLHASPGSVEGTVTRQHDVEQALAKLPKHYAAVLLLRHYQGLSLAETAAALDITENAAKLRLFRARKAFAEVYRDADADAAPVAFGAEVDR</sequence>
<keyword evidence="4 6" id="KW-0238">DNA-binding</keyword>
<evidence type="ECO:0000259" key="8">
    <source>
        <dbReference type="Pfam" id="PF08281"/>
    </source>
</evidence>
<reference evidence="9" key="1">
    <citation type="submission" date="2020-02" db="EMBL/GenBank/DDBJ databases">
        <authorList>
            <person name="Meier V. D."/>
        </authorList>
    </citation>
    <scope>NUCLEOTIDE SEQUENCE</scope>
    <source>
        <strain evidence="9">AVDCRST_MAG49</strain>
    </source>
</reference>
<evidence type="ECO:0000256" key="5">
    <source>
        <dbReference type="ARBA" id="ARBA00023163"/>
    </source>
</evidence>
<keyword evidence="2 6" id="KW-0805">Transcription regulation</keyword>
<dbReference type="SUPFAM" id="SSF88659">
    <property type="entry name" value="Sigma3 and sigma4 domains of RNA polymerase sigma factors"/>
    <property type="match status" value="1"/>
</dbReference>
<evidence type="ECO:0000256" key="4">
    <source>
        <dbReference type="ARBA" id="ARBA00023125"/>
    </source>
</evidence>
<dbReference type="Gene3D" id="1.10.1740.10">
    <property type="match status" value="1"/>
</dbReference>
<dbReference type="Pfam" id="PF08281">
    <property type="entry name" value="Sigma70_r4_2"/>
    <property type="match status" value="1"/>
</dbReference>
<dbReference type="InterPro" id="IPR013249">
    <property type="entry name" value="RNA_pol_sigma70_r4_t2"/>
</dbReference>
<proteinExistence type="inferred from homology"/>
<dbReference type="PANTHER" id="PTHR43133">
    <property type="entry name" value="RNA POLYMERASE ECF-TYPE SIGMA FACTO"/>
    <property type="match status" value="1"/>
</dbReference>
<feature type="domain" description="RNA polymerase sigma-70 region 2" evidence="7">
    <location>
        <begin position="68"/>
        <end position="134"/>
    </location>
</feature>
<accession>A0A6J4U537</accession>
<evidence type="ECO:0000259" key="7">
    <source>
        <dbReference type="Pfam" id="PF04542"/>
    </source>
</evidence>
<protein>
    <recommendedName>
        <fullName evidence="6">RNA polymerase sigma factor</fullName>
    </recommendedName>
</protein>
<evidence type="ECO:0000256" key="6">
    <source>
        <dbReference type="RuleBase" id="RU000716"/>
    </source>
</evidence>
<dbReference type="InterPro" id="IPR007627">
    <property type="entry name" value="RNA_pol_sigma70_r2"/>
</dbReference>
<dbReference type="GO" id="GO:0016987">
    <property type="term" value="F:sigma factor activity"/>
    <property type="evidence" value="ECO:0007669"/>
    <property type="project" value="UniProtKB-KW"/>
</dbReference>
<dbReference type="GO" id="GO:0003677">
    <property type="term" value="F:DNA binding"/>
    <property type="evidence" value="ECO:0007669"/>
    <property type="project" value="UniProtKB-KW"/>
</dbReference>
<evidence type="ECO:0000256" key="1">
    <source>
        <dbReference type="ARBA" id="ARBA00010641"/>
    </source>
</evidence>
<name>A0A6J4U537_9BACT</name>
<organism evidence="9">
    <name type="scientific">uncultured Thermomicrobiales bacterium</name>
    <dbReference type="NCBI Taxonomy" id="1645740"/>
    <lineage>
        <taxon>Bacteria</taxon>
        <taxon>Pseudomonadati</taxon>
        <taxon>Thermomicrobiota</taxon>
        <taxon>Thermomicrobia</taxon>
        <taxon>Thermomicrobiales</taxon>
        <taxon>environmental samples</taxon>
    </lineage>
</organism>
<dbReference type="InterPro" id="IPR000838">
    <property type="entry name" value="RNA_pol_sigma70_ECF_CS"/>
</dbReference>
<dbReference type="InterPro" id="IPR039425">
    <property type="entry name" value="RNA_pol_sigma-70-like"/>
</dbReference>
<gene>
    <name evidence="9" type="ORF">AVDCRST_MAG49-627</name>
</gene>
<dbReference type="CDD" id="cd06171">
    <property type="entry name" value="Sigma70_r4"/>
    <property type="match status" value="1"/>
</dbReference>
<keyword evidence="3 6" id="KW-0731">Sigma factor</keyword>
<dbReference type="PANTHER" id="PTHR43133:SF51">
    <property type="entry name" value="RNA POLYMERASE SIGMA FACTOR"/>
    <property type="match status" value="1"/>
</dbReference>
<dbReference type="AlphaFoldDB" id="A0A6J4U537"/>
<evidence type="ECO:0000256" key="3">
    <source>
        <dbReference type="ARBA" id="ARBA00023082"/>
    </source>
</evidence>